<organism evidence="1 2">
    <name type="scientific">Pseudomonas shahriarae</name>
    <dbReference type="NCBI Taxonomy" id="2745512"/>
    <lineage>
        <taxon>Bacteria</taxon>
        <taxon>Pseudomonadati</taxon>
        <taxon>Pseudomonadota</taxon>
        <taxon>Gammaproteobacteria</taxon>
        <taxon>Pseudomonadales</taxon>
        <taxon>Pseudomonadaceae</taxon>
        <taxon>Pseudomonas</taxon>
    </lineage>
</organism>
<dbReference type="InterPro" id="IPR029060">
    <property type="entry name" value="PIN-like_dom_sf"/>
</dbReference>
<dbReference type="Proteomes" id="UP001148189">
    <property type="component" value="Unassembled WGS sequence"/>
</dbReference>
<name>A0ABT5N6W0_9PSED</name>
<evidence type="ECO:0000313" key="1">
    <source>
        <dbReference type="EMBL" id="MDD0983622.1"/>
    </source>
</evidence>
<dbReference type="RefSeq" id="WP_057961186.1">
    <property type="nucleotide sequence ID" value="NZ_CP077085.1"/>
</dbReference>
<gene>
    <name evidence="1" type="ORF">M5G21_01395</name>
</gene>
<evidence type="ECO:0000313" key="2">
    <source>
        <dbReference type="Proteomes" id="UP001148189"/>
    </source>
</evidence>
<keyword evidence="2" id="KW-1185">Reference proteome</keyword>
<dbReference type="Pfam" id="PF11848">
    <property type="entry name" value="DUF3368"/>
    <property type="match status" value="1"/>
</dbReference>
<dbReference type="InterPro" id="IPR021799">
    <property type="entry name" value="PIN-like_prokaryotic"/>
</dbReference>
<accession>A0ABT5N6W0</accession>
<dbReference type="GeneID" id="97822829"/>
<reference evidence="1" key="1">
    <citation type="submission" date="2022-05" db="EMBL/GenBank/DDBJ databases">
        <title>Novel Pseudomonas spp. Isolated from a Rainbow Trout Aquaculture Facility.</title>
        <authorList>
            <person name="Testerman T."/>
            <person name="Graf J."/>
        </authorList>
    </citation>
    <scope>NUCLEOTIDE SEQUENCE</scope>
    <source>
        <strain evidence="1">ID1050</strain>
    </source>
</reference>
<comment type="caution">
    <text evidence="1">The sequence shown here is derived from an EMBL/GenBank/DDBJ whole genome shotgun (WGS) entry which is preliminary data.</text>
</comment>
<sequence>MSLIYISDTNIWIDFRNAGLLEHMFRLPFTLCCTDFVMHELEDFAHDELLAQGLVVESFDERGVQKLWALKIAHNNSALADVSCYLLAQITGRPLLTGDGKLRRQAIQDGLQVHGALWLLDLMVEHQVISSGDAATALDTMLAGGSRLPVSECQARLSTWRPNLPEF</sequence>
<protein>
    <submittedName>
        <fullName evidence="1">DUF3368 domain-containing protein</fullName>
    </submittedName>
</protein>
<dbReference type="EMBL" id="JAMDHD010000002">
    <property type="protein sequence ID" value="MDD0983622.1"/>
    <property type="molecule type" value="Genomic_DNA"/>
</dbReference>
<proteinExistence type="predicted"/>
<dbReference type="Gene3D" id="3.40.50.1010">
    <property type="entry name" value="5'-nuclease"/>
    <property type="match status" value="1"/>
</dbReference>
<dbReference type="SUPFAM" id="SSF88723">
    <property type="entry name" value="PIN domain-like"/>
    <property type="match status" value="1"/>
</dbReference>